<name>A0A382NZ74_9ZZZZ</name>
<reference evidence="2" key="1">
    <citation type="submission" date="2018-05" db="EMBL/GenBank/DDBJ databases">
        <authorList>
            <person name="Lanie J.A."/>
            <person name="Ng W.-L."/>
            <person name="Kazmierczak K.M."/>
            <person name="Andrzejewski T.M."/>
            <person name="Davidsen T.M."/>
            <person name="Wayne K.J."/>
            <person name="Tettelin H."/>
            <person name="Glass J.I."/>
            <person name="Rusch D."/>
            <person name="Podicherti R."/>
            <person name="Tsui H.-C.T."/>
            <person name="Winkler M.E."/>
        </authorList>
    </citation>
    <scope>NUCLEOTIDE SEQUENCE</scope>
</reference>
<sequence length="35" mass="3961">MKWVVNNTTDDAQILIKVNPSSKEDQAEELRSSDV</sequence>
<feature type="non-terminal residue" evidence="2">
    <location>
        <position position="35"/>
    </location>
</feature>
<organism evidence="2">
    <name type="scientific">marine metagenome</name>
    <dbReference type="NCBI Taxonomy" id="408172"/>
    <lineage>
        <taxon>unclassified sequences</taxon>
        <taxon>metagenomes</taxon>
        <taxon>ecological metagenomes</taxon>
    </lineage>
</organism>
<feature type="compositionally biased region" description="Basic and acidic residues" evidence="1">
    <location>
        <begin position="22"/>
        <end position="35"/>
    </location>
</feature>
<evidence type="ECO:0000256" key="1">
    <source>
        <dbReference type="SAM" id="MobiDB-lite"/>
    </source>
</evidence>
<dbReference type="EMBL" id="UINC01103736">
    <property type="protein sequence ID" value="SVC66346.1"/>
    <property type="molecule type" value="Genomic_DNA"/>
</dbReference>
<protein>
    <submittedName>
        <fullName evidence="2">Uncharacterized protein</fullName>
    </submittedName>
</protein>
<accession>A0A382NZ74</accession>
<evidence type="ECO:0000313" key="2">
    <source>
        <dbReference type="EMBL" id="SVC66346.1"/>
    </source>
</evidence>
<gene>
    <name evidence="2" type="ORF">METZ01_LOCUS319200</name>
</gene>
<feature type="region of interest" description="Disordered" evidence="1">
    <location>
        <begin position="16"/>
        <end position="35"/>
    </location>
</feature>
<dbReference type="AlphaFoldDB" id="A0A382NZ74"/>
<proteinExistence type="predicted"/>